<dbReference type="GO" id="GO:0016491">
    <property type="term" value="F:oxidoreductase activity"/>
    <property type="evidence" value="ECO:0007669"/>
    <property type="project" value="InterPro"/>
</dbReference>
<dbReference type="RefSeq" id="WP_158403877.1">
    <property type="nucleotide sequence ID" value="NZ_QVER01000025.1"/>
</dbReference>
<dbReference type="CDD" id="cd02042">
    <property type="entry name" value="ParAB_family"/>
    <property type="match status" value="1"/>
</dbReference>
<evidence type="ECO:0000256" key="5">
    <source>
        <dbReference type="ARBA" id="ARBA00022723"/>
    </source>
</evidence>
<dbReference type="PANTHER" id="PTHR13696">
    <property type="entry name" value="P-LOOP CONTAINING NUCLEOSIDE TRIPHOSPHATE HYDROLASE"/>
    <property type="match status" value="1"/>
</dbReference>
<organism evidence="12 13">
    <name type="scientific">Faecalibacterium prausnitzii</name>
    <dbReference type="NCBI Taxonomy" id="853"/>
    <lineage>
        <taxon>Bacteria</taxon>
        <taxon>Bacillati</taxon>
        <taxon>Bacillota</taxon>
        <taxon>Clostridia</taxon>
        <taxon>Eubacteriales</taxon>
        <taxon>Oscillospiraceae</taxon>
        <taxon>Faecalibacterium</taxon>
    </lineage>
</organism>
<dbReference type="Gene3D" id="3.40.50.300">
    <property type="entry name" value="P-loop containing nucleotide triphosphate hydrolases"/>
    <property type="match status" value="1"/>
</dbReference>
<evidence type="ECO:0000256" key="7">
    <source>
        <dbReference type="ARBA" id="ARBA00022840"/>
    </source>
</evidence>
<evidence type="ECO:0000313" key="13">
    <source>
        <dbReference type="Proteomes" id="UP000260991"/>
    </source>
</evidence>
<dbReference type="PANTHER" id="PTHR13696:SF99">
    <property type="entry name" value="COBYRINIC ACID AC-DIAMIDE SYNTHASE"/>
    <property type="match status" value="1"/>
</dbReference>
<gene>
    <name evidence="12" type="ORF">DWZ46_13600</name>
</gene>
<dbReference type="Pfam" id="PF13614">
    <property type="entry name" value="AAA_31"/>
    <property type="match status" value="1"/>
</dbReference>
<reference evidence="12 13" key="1">
    <citation type="submission" date="2018-08" db="EMBL/GenBank/DDBJ databases">
        <title>A genome reference for cultivated species of the human gut microbiota.</title>
        <authorList>
            <person name="Zou Y."/>
            <person name="Xue W."/>
            <person name="Luo G."/>
        </authorList>
    </citation>
    <scope>NUCLEOTIDE SEQUENCE [LARGE SCALE GENOMIC DNA]</scope>
    <source>
        <strain evidence="12 13">AF32-8AC</strain>
    </source>
</reference>
<dbReference type="InterPro" id="IPR025669">
    <property type="entry name" value="AAA_dom"/>
</dbReference>
<dbReference type="InterPro" id="IPR027417">
    <property type="entry name" value="P-loop_NTPase"/>
</dbReference>
<evidence type="ECO:0000313" key="12">
    <source>
        <dbReference type="EMBL" id="RGB85689.1"/>
    </source>
</evidence>
<comment type="function">
    <text evidence="2">The key enzymatic reactions in nitrogen fixation are catalyzed by the nitrogenase complex, which has 2 components: the iron protein and the molybdenum-iron protein.</text>
</comment>
<protein>
    <recommendedName>
        <fullName evidence="10">Sporulation initiation inhibitor protein Soj</fullName>
    </recommendedName>
</protein>
<evidence type="ECO:0000259" key="11">
    <source>
        <dbReference type="Pfam" id="PF13614"/>
    </source>
</evidence>
<keyword evidence="7" id="KW-0067">ATP-binding</keyword>
<evidence type="ECO:0000256" key="1">
    <source>
        <dbReference type="ARBA" id="ARBA00001966"/>
    </source>
</evidence>
<evidence type="ECO:0000256" key="8">
    <source>
        <dbReference type="ARBA" id="ARBA00049360"/>
    </source>
</evidence>
<comment type="catalytic activity">
    <reaction evidence="8">
        <text>ATP + H2O = ADP + phosphate + H(+)</text>
        <dbReference type="Rhea" id="RHEA:13065"/>
        <dbReference type="ChEBI" id="CHEBI:15377"/>
        <dbReference type="ChEBI" id="CHEBI:15378"/>
        <dbReference type="ChEBI" id="CHEBI:30616"/>
        <dbReference type="ChEBI" id="CHEBI:43474"/>
        <dbReference type="ChEBI" id="CHEBI:456216"/>
    </reaction>
</comment>
<evidence type="ECO:0000256" key="4">
    <source>
        <dbReference type="ARBA" id="ARBA00006976"/>
    </source>
</evidence>
<evidence type="ECO:0000256" key="2">
    <source>
        <dbReference type="ARBA" id="ARBA00002234"/>
    </source>
</evidence>
<comment type="similarity">
    <text evidence="4">Belongs to the ParA family.</text>
</comment>
<dbReference type="InterPro" id="IPR000392">
    <property type="entry name" value="NifH/frxC"/>
</dbReference>
<evidence type="ECO:0000256" key="9">
    <source>
        <dbReference type="ARBA" id="ARBA00062323"/>
    </source>
</evidence>
<dbReference type="AlphaFoldDB" id="A0A3E2TWX0"/>
<dbReference type="GO" id="GO:0046872">
    <property type="term" value="F:metal ion binding"/>
    <property type="evidence" value="ECO:0007669"/>
    <property type="project" value="UniProtKB-KW"/>
</dbReference>
<dbReference type="GO" id="GO:0005524">
    <property type="term" value="F:ATP binding"/>
    <property type="evidence" value="ECO:0007669"/>
    <property type="project" value="UniProtKB-KW"/>
</dbReference>
<dbReference type="Proteomes" id="UP000260991">
    <property type="component" value="Unassembled WGS sequence"/>
</dbReference>
<dbReference type="InterPro" id="IPR050678">
    <property type="entry name" value="DNA_Partitioning_ATPase"/>
</dbReference>
<dbReference type="SUPFAM" id="SSF52540">
    <property type="entry name" value="P-loop containing nucleoside triphosphate hydrolases"/>
    <property type="match status" value="1"/>
</dbReference>
<dbReference type="FunFam" id="3.40.50.300:FF:000285">
    <property type="entry name" value="Sporulation initiation inhibitor Soj"/>
    <property type="match status" value="1"/>
</dbReference>
<keyword evidence="5" id="KW-0479">Metal-binding</keyword>
<evidence type="ECO:0000256" key="3">
    <source>
        <dbReference type="ARBA" id="ARBA00005504"/>
    </source>
</evidence>
<dbReference type="PROSITE" id="PS51026">
    <property type="entry name" value="NIFH_FRXC_3"/>
    <property type="match status" value="1"/>
</dbReference>
<comment type="similarity">
    <text evidence="3">Belongs to the NifH/BchL/ChlL family.</text>
</comment>
<proteinExistence type="inferred from homology"/>
<feature type="domain" description="AAA" evidence="11">
    <location>
        <begin position="8"/>
        <end position="189"/>
    </location>
</feature>
<evidence type="ECO:0000256" key="6">
    <source>
        <dbReference type="ARBA" id="ARBA00022741"/>
    </source>
</evidence>
<accession>A0A3E2TWX0</accession>
<comment type="subunit">
    <text evidence="9">Dimerizes in the presence of ATP but not ADP; ATP-binding is required for double-stranded (ds)DNA-binding. Interacts with DnaA.</text>
</comment>
<keyword evidence="6" id="KW-0547">Nucleotide-binding</keyword>
<feature type="non-terminal residue" evidence="12">
    <location>
        <position position="268"/>
    </location>
</feature>
<evidence type="ECO:0000256" key="10">
    <source>
        <dbReference type="ARBA" id="ARBA00071824"/>
    </source>
</evidence>
<name>A0A3E2TWX0_9FIRM</name>
<dbReference type="EMBL" id="QVER01000025">
    <property type="protein sequence ID" value="RGB85689.1"/>
    <property type="molecule type" value="Genomic_DNA"/>
</dbReference>
<dbReference type="PIRSF" id="PIRSF009320">
    <property type="entry name" value="Nuc_binding_HP_1000"/>
    <property type="match status" value="1"/>
</dbReference>
<comment type="caution">
    <text evidence="12">The sequence shown here is derived from an EMBL/GenBank/DDBJ whole genome shotgun (WGS) entry which is preliminary data.</text>
</comment>
<comment type="cofactor">
    <cofactor evidence="1">
        <name>[4Fe-4S] cluster</name>
        <dbReference type="ChEBI" id="CHEBI:49883"/>
    </cofactor>
</comment>
<sequence length="268" mass="29107">MKISKKATTIAIVNQKGGTGKTTTCENLGIGLAMEGKKVLLVDTDPQGSLTISMGWQQPDELPATLSTLMQKAMNDQPIQPGEGILHHAEGVDLIPANIELAGLEVALVNSMNREKMLKQVLDGAKREYDYILLDCTPSLGMLTINALAAADTALIPVQAQYLSAKGLEQLLQTICKVHRQKINPKLKIEGILLTMTDSRTNYGKQIDTLIRQAYGSKIKVFDQTIPRSVRAAETSAAGKSIFQYDPKSKVAEAYQSLAKEVLVDAEK</sequence>